<dbReference type="Proteomes" id="UP001178507">
    <property type="component" value="Unassembled WGS sequence"/>
</dbReference>
<dbReference type="EMBL" id="CAUJNA010002001">
    <property type="protein sequence ID" value="CAJ1390054.1"/>
    <property type="molecule type" value="Genomic_DNA"/>
</dbReference>
<evidence type="ECO:0000256" key="1">
    <source>
        <dbReference type="SAM" id="MobiDB-lite"/>
    </source>
</evidence>
<name>A0AA36ILZ0_9DINO</name>
<reference evidence="2" key="1">
    <citation type="submission" date="2023-08" db="EMBL/GenBank/DDBJ databases">
        <authorList>
            <person name="Chen Y."/>
            <person name="Shah S."/>
            <person name="Dougan E. K."/>
            <person name="Thang M."/>
            <person name="Chan C."/>
        </authorList>
    </citation>
    <scope>NUCLEOTIDE SEQUENCE</scope>
</reference>
<dbReference type="AlphaFoldDB" id="A0AA36ILZ0"/>
<comment type="caution">
    <text evidence="2">The sequence shown here is derived from an EMBL/GenBank/DDBJ whole genome shotgun (WGS) entry which is preliminary data.</text>
</comment>
<evidence type="ECO:0000313" key="2">
    <source>
        <dbReference type="EMBL" id="CAJ1390054.1"/>
    </source>
</evidence>
<accession>A0AA36ILZ0</accession>
<keyword evidence="3" id="KW-1185">Reference proteome</keyword>
<gene>
    <name evidence="2" type="ORF">EVOR1521_LOCUS15563</name>
</gene>
<feature type="region of interest" description="Disordered" evidence="1">
    <location>
        <begin position="60"/>
        <end position="79"/>
    </location>
</feature>
<organism evidence="2 3">
    <name type="scientific">Effrenium voratum</name>
    <dbReference type="NCBI Taxonomy" id="2562239"/>
    <lineage>
        <taxon>Eukaryota</taxon>
        <taxon>Sar</taxon>
        <taxon>Alveolata</taxon>
        <taxon>Dinophyceae</taxon>
        <taxon>Suessiales</taxon>
        <taxon>Symbiodiniaceae</taxon>
        <taxon>Effrenium</taxon>
    </lineage>
</organism>
<feature type="compositionally biased region" description="Basic and acidic residues" evidence="1">
    <location>
        <begin position="61"/>
        <end position="75"/>
    </location>
</feature>
<evidence type="ECO:0000313" key="3">
    <source>
        <dbReference type="Proteomes" id="UP001178507"/>
    </source>
</evidence>
<protein>
    <submittedName>
        <fullName evidence="2">Uncharacterized protein</fullName>
    </submittedName>
</protein>
<sequence length="217" mass="24115">MSGQQAEMAIELRDVLGLTHHDTMQAVHVLKNGSPELLKAARAVIRGEVVPILDIPSAQPEVKRARGKEEADDRGKKPRTGVLLSASSFLQAAALESDTGTSLLVPRGRPDAVLRPLLPLLDLRQRYMTRACSRTVHELVDLEARRQCRDFIFDAGLFMWDTGRGRLKPQTLTLRLASFVASHRDAIYHLDLGAAPTQMLQDERVQPLVRSWKQLAG</sequence>
<proteinExistence type="predicted"/>